<proteinExistence type="predicted"/>
<gene>
    <name evidence="1" type="ORF">AULFYP135_00074</name>
</gene>
<dbReference type="AlphaFoldDB" id="A0A6N2QXE2"/>
<dbReference type="Pfam" id="PF06675">
    <property type="entry name" value="DUF1177"/>
    <property type="match status" value="1"/>
</dbReference>
<reference evidence="1" key="1">
    <citation type="submission" date="2019-11" db="EMBL/GenBank/DDBJ databases">
        <authorList>
            <person name="Feng L."/>
        </authorList>
    </citation>
    <scope>NUCLEOTIDE SEQUENCE</scope>
    <source>
        <strain evidence="1">AundefinedLFYP135</strain>
    </source>
</reference>
<organism evidence="1">
    <name type="scientific">uncultured Anaerotruncus sp</name>
    <dbReference type="NCBI Taxonomy" id="905011"/>
    <lineage>
        <taxon>Bacteria</taxon>
        <taxon>Bacillati</taxon>
        <taxon>Bacillota</taxon>
        <taxon>Clostridia</taxon>
        <taxon>Eubacteriales</taxon>
        <taxon>Oscillospiraceae</taxon>
        <taxon>Anaerotruncus</taxon>
        <taxon>environmental samples</taxon>
    </lineage>
</organism>
<evidence type="ECO:0008006" key="2">
    <source>
        <dbReference type="Google" id="ProtNLM"/>
    </source>
</evidence>
<sequence length="313" mass="33386">MLLKQLMEVYDILDDSKASAEGVAAYLRGIRADANIEIKELSTEKGSTKMIKVRIPGTNGKSVGGTAPTIGLLGRLGGLGARPEMTGFVSDGDGALVALTLAAKILDMQNKGDTLEGDVFISTHVCPDAPTQPHIPVPFMGSPVNMAMVNKEEVTEELDAILVVDTTKGNRIINKRGFAISPTVKEGYILRTSEALMDIMQITTGELPAVFALTTQDITPYGNDLYHLNSILQPSTATKAPVVGVAITAETAVPGCATGATHFTDCEEAARFMLEVAKSFGKGQCAFYDEKEYALIQKLYGSMSHIQTLGNRD</sequence>
<dbReference type="EMBL" id="CACRSL010000003">
    <property type="protein sequence ID" value="VYS73263.1"/>
    <property type="molecule type" value="Genomic_DNA"/>
</dbReference>
<name>A0A6N2QXE2_9FIRM</name>
<dbReference type="InterPro" id="IPR009561">
    <property type="entry name" value="DUF1177"/>
</dbReference>
<protein>
    <recommendedName>
        <fullName evidence="2">DUF1177 domain-containing protein</fullName>
    </recommendedName>
</protein>
<accession>A0A6N2QXE2</accession>
<evidence type="ECO:0000313" key="1">
    <source>
        <dbReference type="EMBL" id="VYS73263.1"/>
    </source>
</evidence>